<accession>A0ABS4W1Q7</accession>
<dbReference type="EMBL" id="JAGINU010000001">
    <property type="protein sequence ID" value="MBP2370141.1"/>
    <property type="molecule type" value="Genomic_DNA"/>
</dbReference>
<sequence>MTVLPQDIGDDDLVAGLVAVADDDDLSECVVDIDLVEHLVDVEGAAGAHRSDAGQRGVIHPGSPW</sequence>
<organism evidence="1 2">
    <name type="scientific">Pseudonocardia parietis</name>
    <dbReference type="NCBI Taxonomy" id="570936"/>
    <lineage>
        <taxon>Bacteria</taxon>
        <taxon>Bacillati</taxon>
        <taxon>Actinomycetota</taxon>
        <taxon>Actinomycetes</taxon>
        <taxon>Pseudonocardiales</taxon>
        <taxon>Pseudonocardiaceae</taxon>
        <taxon>Pseudonocardia</taxon>
    </lineage>
</organism>
<gene>
    <name evidence="1" type="ORF">JOF36_005837</name>
</gene>
<protein>
    <submittedName>
        <fullName evidence="1">Uncharacterized protein</fullName>
    </submittedName>
</protein>
<proteinExistence type="predicted"/>
<reference evidence="1 2" key="1">
    <citation type="submission" date="2021-03" db="EMBL/GenBank/DDBJ databases">
        <title>Sequencing the genomes of 1000 actinobacteria strains.</title>
        <authorList>
            <person name="Klenk H.-P."/>
        </authorList>
    </citation>
    <scope>NUCLEOTIDE SEQUENCE [LARGE SCALE GENOMIC DNA]</scope>
    <source>
        <strain evidence="1 2">DSM 45256</strain>
    </source>
</reference>
<dbReference type="RefSeq" id="WP_210033181.1">
    <property type="nucleotide sequence ID" value="NZ_JAGINU010000001.1"/>
</dbReference>
<comment type="caution">
    <text evidence="1">The sequence shown here is derived from an EMBL/GenBank/DDBJ whole genome shotgun (WGS) entry which is preliminary data.</text>
</comment>
<dbReference type="Proteomes" id="UP001519295">
    <property type="component" value="Unassembled WGS sequence"/>
</dbReference>
<keyword evidence="2" id="KW-1185">Reference proteome</keyword>
<evidence type="ECO:0000313" key="2">
    <source>
        <dbReference type="Proteomes" id="UP001519295"/>
    </source>
</evidence>
<name>A0ABS4W1Q7_9PSEU</name>
<evidence type="ECO:0000313" key="1">
    <source>
        <dbReference type="EMBL" id="MBP2370141.1"/>
    </source>
</evidence>